<comment type="caution">
    <text evidence="2">The sequence shown here is derived from an EMBL/GenBank/DDBJ whole genome shotgun (WGS) entry which is preliminary data.</text>
</comment>
<reference evidence="2 3" key="1">
    <citation type="submission" date="2024-02" db="EMBL/GenBank/DDBJ databases">
        <title>De novo assembly and annotation of 12 fungi associated with fruit tree decline syndrome in Ontario, Canada.</title>
        <authorList>
            <person name="Sulman M."/>
            <person name="Ellouze W."/>
            <person name="Ilyukhin E."/>
        </authorList>
    </citation>
    <scope>NUCLEOTIDE SEQUENCE [LARGE SCALE GENOMIC DNA]</scope>
    <source>
        <strain evidence="2 3">M169</strain>
    </source>
</reference>
<feature type="compositionally biased region" description="Polar residues" evidence="1">
    <location>
        <begin position="270"/>
        <end position="283"/>
    </location>
</feature>
<name>A0ABR1NS62_DIAER</name>
<feature type="compositionally biased region" description="Polar residues" evidence="1">
    <location>
        <begin position="1"/>
        <end position="11"/>
    </location>
</feature>
<protein>
    <submittedName>
        <fullName evidence="2">Uncharacterized protein</fullName>
    </submittedName>
</protein>
<accession>A0ABR1NS62</accession>
<evidence type="ECO:0000313" key="3">
    <source>
        <dbReference type="Proteomes" id="UP001430848"/>
    </source>
</evidence>
<gene>
    <name evidence="2" type="ORF">SLS63_012120</name>
</gene>
<proteinExistence type="predicted"/>
<dbReference type="EMBL" id="JAKNSF020000127">
    <property type="protein sequence ID" value="KAK7713217.1"/>
    <property type="molecule type" value="Genomic_DNA"/>
</dbReference>
<sequence length="450" mass="50784">MTESAAIQQRDSGGEPTSADEANDTGSDHPKLPHQVAKHLEDHKADQLTFFGTAPLAKRLSGQAVDFLLNHRRWAKPEDPPEVVGKKNVIIMFTIHAEIEDCLVGIPFGNKVDRAKPLGLLQQLLDISYMKSPRGPRAYTFALAILKAYTNSRYEQISEHLVRNQWPPEPEAPMDKVLLSVVDRRLVFMFTRKPLHTMPVSSPHSRLQHHRLKLERFLSNEAEVEKAFMTFTPMVPEANQRGWPKPWHIESFLSEQERRCRKKFNLPQTTIAHSDTGPTTDTGPKSAEANGDYINAQESVKPSTRPSSSEVFGGLCIYTLAIRLACNYISTDPAPTAVQNFCDVMFRDITEFAKYLEQYLKDNQPDSAGQFQATDQNDIAAVTIVISPAEIRKLLEAGMAMVVWGFEVDRESLSLFQWSRIATEVQQGKVAIQNACEESLARRLPHEFRF</sequence>
<feature type="region of interest" description="Disordered" evidence="1">
    <location>
        <begin position="270"/>
        <end position="290"/>
    </location>
</feature>
<evidence type="ECO:0000313" key="2">
    <source>
        <dbReference type="EMBL" id="KAK7713217.1"/>
    </source>
</evidence>
<evidence type="ECO:0000256" key="1">
    <source>
        <dbReference type="SAM" id="MobiDB-lite"/>
    </source>
</evidence>
<organism evidence="2 3">
    <name type="scientific">Diaporthe eres</name>
    <name type="common">Phomopsis oblonga</name>
    <dbReference type="NCBI Taxonomy" id="83184"/>
    <lineage>
        <taxon>Eukaryota</taxon>
        <taxon>Fungi</taxon>
        <taxon>Dikarya</taxon>
        <taxon>Ascomycota</taxon>
        <taxon>Pezizomycotina</taxon>
        <taxon>Sordariomycetes</taxon>
        <taxon>Sordariomycetidae</taxon>
        <taxon>Diaporthales</taxon>
        <taxon>Diaporthaceae</taxon>
        <taxon>Diaporthe</taxon>
        <taxon>Diaporthe eres species complex</taxon>
    </lineage>
</organism>
<keyword evidence="3" id="KW-1185">Reference proteome</keyword>
<feature type="region of interest" description="Disordered" evidence="1">
    <location>
        <begin position="1"/>
        <end position="33"/>
    </location>
</feature>
<dbReference type="Proteomes" id="UP001430848">
    <property type="component" value="Unassembled WGS sequence"/>
</dbReference>